<protein>
    <submittedName>
        <fullName evidence="2">Metal-dependent hydrolase</fullName>
    </submittedName>
</protein>
<reference evidence="2 3" key="2">
    <citation type="submission" date="2018-08" db="EMBL/GenBank/DDBJ databases">
        <title>The draft genome of Acinetobacter sichuanensis strain WCHAc060041.</title>
        <authorList>
            <person name="Qin J."/>
            <person name="Feng Y."/>
            <person name="Zong Z."/>
        </authorList>
    </citation>
    <scope>NUCLEOTIDE SEQUENCE [LARGE SCALE GENOMIC DNA]</scope>
    <source>
        <strain evidence="2 3">WCHAc060041</strain>
    </source>
</reference>
<dbReference type="EMBL" id="PYIX02000013">
    <property type="protein sequence ID" value="RFC83740.1"/>
    <property type="molecule type" value="Genomic_DNA"/>
</dbReference>
<dbReference type="GO" id="GO:0016787">
    <property type="term" value="F:hydrolase activity"/>
    <property type="evidence" value="ECO:0007669"/>
    <property type="project" value="UniProtKB-KW"/>
</dbReference>
<proteinExistence type="predicted"/>
<evidence type="ECO:0000313" key="1">
    <source>
        <dbReference type="EMBL" id="MFC2994893.1"/>
    </source>
</evidence>
<dbReference type="Pfam" id="PF10118">
    <property type="entry name" value="Metal_hydrol"/>
    <property type="match status" value="1"/>
</dbReference>
<comment type="caution">
    <text evidence="2">The sequence shown here is derived from an EMBL/GenBank/DDBJ whole genome shotgun (WGS) entry which is preliminary data.</text>
</comment>
<dbReference type="Proteomes" id="UP000240957">
    <property type="component" value="Unassembled WGS sequence"/>
</dbReference>
<dbReference type="AlphaFoldDB" id="A0A371YQJ5"/>
<keyword evidence="2" id="KW-0378">Hydrolase</keyword>
<sequence length="291" mass="34193">MNAYVKHQVDPVVRSNLDFKLNEVPRFWFDQDPFRTRMFDALSLTFPVGERYFIQSVRALRDKISDPDLQQRVSDFIKQEAQHGLAHDKMNEEMKRQGMPVDQFIKFLGGHFEYILKNRSKQYNIAMTAAAEHLTALMAETFYSEKATLENVHPYVRALFAWHAIEEMEHRDVAFDVMKEVGEVPEYLRNFALAFVTLQIFGFTFYRTNVMLKYDGFGLKQRAQMAVKGLPWFFGRQGKLSAMRHQYLDWFKKDFHPSQHPVIRQYQTWVDTLAATNDPIQAGEAFWQAAL</sequence>
<evidence type="ECO:0000313" key="3">
    <source>
        <dbReference type="Proteomes" id="UP000240957"/>
    </source>
</evidence>
<reference evidence="4" key="3">
    <citation type="journal article" date="2019" name="Int. J. Syst. Evol. Microbiol.">
        <title>The Global Catalogue of Microorganisms (GCM) 10K type strain sequencing project: providing services to taxonomists for standard genome sequencing and annotation.</title>
        <authorList>
            <consortium name="The Broad Institute Genomics Platform"/>
            <consortium name="The Broad Institute Genome Sequencing Center for Infectious Disease"/>
            <person name="Wu L."/>
            <person name="Ma J."/>
        </authorList>
    </citation>
    <scope>NUCLEOTIDE SEQUENCE [LARGE SCALE GENOMIC DNA]</scope>
    <source>
        <strain evidence="4">KCTC 62575</strain>
    </source>
</reference>
<organism evidence="2 3">
    <name type="scientific">Acinetobacter sichuanensis</name>
    <dbReference type="NCBI Taxonomy" id="2136183"/>
    <lineage>
        <taxon>Bacteria</taxon>
        <taxon>Pseudomonadati</taxon>
        <taxon>Pseudomonadota</taxon>
        <taxon>Gammaproteobacteria</taxon>
        <taxon>Moraxellales</taxon>
        <taxon>Moraxellaceae</taxon>
        <taxon>Acinetobacter</taxon>
    </lineage>
</organism>
<evidence type="ECO:0000313" key="4">
    <source>
        <dbReference type="Proteomes" id="UP001595455"/>
    </source>
</evidence>
<dbReference type="EMBL" id="JBHRSF010000010">
    <property type="protein sequence ID" value="MFC2994893.1"/>
    <property type="molecule type" value="Genomic_DNA"/>
</dbReference>
<dbReference type="Proteomes" id="UP001595455">
    <property type="component" value="Unassembled WGS sequence"/>
</dbReference>
<dbReference type="SUPFAM" id="SSF47240">
    <property type="entry name" value="Ferritin-like"/>
    <property type="match status" value="1"/>
</dbReference>
<name>A0A371YQJ5_9GAMM</name>
<reference evidence="1" key="1">
    <citation type="journal article" date="2014" name="Int. J. Syst. Evol. Microbiol.">
        <title>Complete genome of a new Firmicutes species belonging to the dominant human colonic microbiota ('Ruminococcus bicirculans') reveals two chromosomes and a selective capacity to utilize plant glucans.</title>
        <authorList>
            <consortium name="NISC Comparative Sequencing Program"/>
            <person name="Wegmann U."/>
            <person name="Louis P."/>
            <person name="Goesmann A."/>
            <person name="Henrissat B."/>
            <person name="Duncan S.H."/>
            <person name="Flint H.J."/>
        </authorList>
    </citation>
    <scope>NUCLEOTIDE SEQUENCE</scope>
    <source>
        <strain evidence="1">KCTC 62575</strain>
    </source>
</reference>
<dbReference type="InterPro" id="IPR016516">
    <property type="entry name" value="UCP07580"/>
</dbReference>
<dbReference type="RefSeq" id="WP_107008134.1">
    <property type="nucleotide sequence ID" value="NZ_JBHRSF010000010.1"/>
</dbReference>
<reference evidence="1" key="4">
    <citation type="submission" date="2024-09" db="EMBL/GenBank/DDBJ databases">
        <authorList>
            <person name="Sun Q."/>
            <person name="Mori K."/>
        </authorList>
    </citation>
    <scope>NUCLEOTIDE SEQUENCE</scope>
    <source>
        <strain evidence="1">KCTC 62575</strain>
    </source>
</reference>
<dbReference type="InterPro" id="IPR009078">
    <property type="entry name" value="Ferritin-like_SF"/>
</dbReference>
<dbReference type="PANTHER" id="PTHR39456:SF1">
    <property type="entry name" value="METAL-DEPENDENT HYDROLASE"/>
    <property type="match status" value="1"/>
</dbReference>
<dbReference type="PANTHER" id="PTHR39456">
    <property type="entry name" value="METAL-DEPENDENT HYDROLASE"/>
    <property type="match status" value="1"/>
</dbReference>
<dbReference type="OrthoDB" id="5727566at2"/>
<accession>A0A371YQJ5</accession>
<dbReference type="PIRSF" id="PIRSF007580">
    <property type="entry name" value="UCP07580"/>
    <property type="match status" value="1"/>
</dbReference>
<keyword evidence="4" id="KW-1185">Reference proteome</keyword>
<gene>
    <name evidence="1" type="ORF">ACFODO_06350</name>
    <name evidence="2" type="ORF">C9E89_009760</name>
</gene>
<evidence type="ECO:0000313" key="2">
    <source>
        <dbReference type="EMBL" id="RFC83740.1"/>
    </source>
</evidence>